<accession>A0ABX7C3W2</accession>
<dbReference type="Proteomes" id="UP000595857">
    <property type="component" value="Chromosome"/>
</dbReference>
<keyword evidence="2" id="KW-1185">Reference proteome</keyword>
<evidence type="ECO:0000313" key="2">
    <source>
        <dbReference type="Proteomes" id="UP000595857"/>
    </source>
</evidence>
<gene>
    <name evidence="1" type="ORF">JI748_08950</name>
</gene>
<sequence>MSDTQADFAVFGSTPLARLLAGLLASVHGRKVIFVGESQSGYRLPRSIELSVAPVTRPETWALLAEGVAETMRLIGKVAGRAASSRVDPIFFAESAWGIEALSHIRHMAMGFRIAAEPVAPSLLGAGRSGIILRDAIRLNRPVLEPALDLWLDRHKVQRLAPDRVEIALDGSVSIHAGGKSSAAQQAVLVDPEAIMAWLPLRQWPTLFRRQPAATILTTPTQPIAAPVMLEVGDGTVLLQQAEGGIAGIGRGDLAAFSASMRSLLGAERQVEQAGQTAFPALVTADGAPAVGRAGGTGADVVANLGMTGVFLAPALARWLAGDAQQHQANWFAARLVTRNVRSASVSEFAPPLEDRVA</sequence>
<name>A0ABX7C3W2_9HYPH</name>
<evidence type="ECO:0008006" key="3">
    <source>
        <dbReference type="Google" id="ProtNLM"/>
    </source>
</evidence>
<protein>
    <recommendedName>
        <fullName evidence="3">FAD dependent oxidoreductase domain-containing protein</fullName>
    </recommendedName>
</protein>
<evidence type="ECO:0000313" key="1">
    <source>
        <dbReference type="EMBL" id="QQR37934.1"/>
    </source>
</evidence>
<proteinExistence type="predicted"/>
<reference evidence="1 2" key="1">
    <citation type="submission" date="2021-01" db="EMBL/GenBank/DDBJ databases">
        <title>Genome seq and assembly of Devosia sp. LEGU1.</title>
        <authorList>
            <person name="Chhetri G."/>
        </authorList>
    </citation>
    <scope>NUCLEOTIDE SEQUENCE [LARGE SCALE GENOMIC DNA]</scope>
    <source>
        <strain evidence="1 2">LEGU1</strain>
    </source>
</reference>
<dbReference type="EMBL" id="CP068046">
    <property type="protein sequence ID" value="QQR37934.1"/>
    <property type="molecule type" value="Genomic_DNA"/>
</dbReference>
<dbReference type="RefSeq" id="WP_201629708.1">
    <property type="nucleotide sequence ID" value="NZ_CP068046.1"/>
</dbReference>
<organism evidence="1 2">
    <name type="scientific">Devosia rhizoryzae</name>
    <dbReference type="NCBI Taxonomy" id="2774137"/>
    <lineage>
        <taxon>Bacteria</taxon>
        <taxon>Pseudomonadati</taxon>
        <taxon>Pseudomonadota</taxon>
        <taxon>Alphaproteobacteria</taxon>
        <taxon>Hyphomicrobiales</taxon>
        <taxon>Devosiaceae</taxon>
        <taxon>Devosia</taxon>
    </lineage>
</organism>